<organism evidence="1">
    <name type="scientific">Bifidobacterium aquikefiricola</name>
    <dbReference type="NCBI Taxonomy" id="3059038"/>
    <lineage>
        <taxon>Bacteria</taxon>
        <taxon>Bacillati</taxon>
        <taxon>Actinomycetota</taxon>
        <taxon>Actinomycetes</taxon>
        <taxon>Bifidobacteriales</taxon>
        <taxon>Bifidobacteriaceae</taxon>
        <taxon>Bifidobacterium</taxon>
    </lineage>
</organism>
<dbReference type="AlphaFoldDB" id="A0AB39U7J0"/>
<proteinExistence type="predicted"/>
<gene>
    <name evidence="1" type="ORF">QN215_01980</name>
</gene>
<name>A0AB39U7J0_9BIFI</name>
<accession>A0AB39U7J0</accession>
<dbReference type="EMBL" id="CP129674">
    <property type="protein sequence ID" value="XDS44922.1"/>
    <property type="molecule type" value="Genomic_DNA"/>
</dbReference>
<protein>
    <submittedName>
        <fullName evidence="1">Uncharacterized protein</fullName>
    </submittedName>
</protein>
<reference evidence="1" key="1">
    <citation type="submission" date="2023-07" db="EMBL/GenBank/DDBJ databases">
        <title>Bifidobacterium aquikefiriaerophilum sp. nov. and Bifidobacterium eccum sp. nov., isolated from water kefir.</title>
        <authorList>
            <person name="Breselge S."/>
            <person name="Bellassi P."/>
            <person name="Barcenilla C."/>
            <person name="Alvarez-Ordonez A."/>
            <person name="Morelli L."/>
            <person name="Cotter P.D."/>
        </authorList>
    </citation>
    <scope>NUCLEOTIDE SEQUENCE</scope>
    <source>
        <strain evidence="1">WK041_4_12</strain>
    </source>
</reference>
<dbReference type="RefSeq" id="WP_369344469.1">
    <property type="nucleotide sequence ID" value="NZ_CP129674.1"/>
</dbReference>
<sequence>MMNRSIELRQVIGDDKVLFSCEGTAESVIISKLFEHERLIVPSDRVICDPYTDACFTHSRKPESIQNQFLNQDYERNVSIICVWDSLTAALHLSRAYGKRTSVQYAITHPEIEMIVVYNERFEQEYNAWVKHQRGKSGAKLKPSRFLKEEKNRDFRDIKKRDFLQEYWADIDTLVMALQRYCQFTNPSKATKRFMLADLVAN</sequence>
<evidence type="ECO:0000313" key="1">
    <source>
        <dbReference type="EMBL" id="XDS44922.1"/>
    </source>
</evidence>
<dbReference type="KEGG" id="baqk:QN215_01980"/>